<sequence length="133" mass="14271">MNKYLSISILVGTMMAAHPAMAADIAPAAKETETLQRIAVNGTNRELGMGISEFPPNAEKPRHRAIGPEIVYVIQGEIIVLIDGRPAKTVRAGESYQLAAKDVHTTKAGPSGAKTIASWVTIPGKQFNIYTKE</sequence>
<dbReference type="Gene3D" id="2.60.120.10">
    <property type="entry name" value="Jelly Rolls"/>
    <property type="match status" value="1"/>
</dbReference>
<dbReference type="InterPro" id="IPR013096">
    <property type="entry name" value="Cupin_2"/>
</dbReference>
<proteinExistence type="predicted"/>
<dbReference type="Proteomes" id="UP000066487">
    <property type="component" value="Chromosome"/>
</dbReference>
<dbReference type="PANTHER" id="PTHR38599:SF1">
    <property type="entry name" value="CUPIN DOMAIN PROTEIN (AFU_ORTHOLOGUE AFUA_3G13620)"/>
    <property type="match status" value="1"/>
</dbReference>
<reference evidence="3 4" key="2">
    <citation type="journal article" date="2018" name="Nature">
        <title>Mutant phenotypes for thousands of bacterial genes of unknown function.</title>
        <authorList>
            <person name="Price M.N."/>
            <person name="Wetmore K.M."/>
            <person name="Waters R.J."/>
            <person name="Callaghan M."/>
            <person name="Ray J."/>
            <person name="Liu H."/>
            <person name="Kuehl J.V."/>
            <person name="Melnyk R.A."/>
            <person name="Lamson J.S."/>
            <person name="Suh Y."/>
            <person name="Carlson H.K."/>
            <person name="Esquivel Z."/>
            <person name="Sadeeshkumar H."/>
            <person name="Chakraborty R."/>
            <person name="Zane G.M."/>
            <person name="Rubin B.E."/>
            <person name="Wall J.D."/>
            <person name="Visel A."/>
            <person name="Bristow J."/>
            <person name="Blow M.J."/>
            <person name="Arkin A.P."/>
            <person name="Deutschbauer A.M."/>
        </authorList>
    </citation>
    <scope>NUCLEOTIDE SEQUENCE [LARGE SCALE GENOMIC DNA]</scope>
    <source>
        <strain evidence="3 4">FW300-N2E3</strain>
    </source>
</reference>
<dbReference type="InterPro" id="IPR014710">
    <property type="entry name" value="RmlC-like_jellyroll"/>
</dbReference>
<dbReference type="InterPro" id="IPR011051">
    <property type="entry name" value="RmlC_Cupin_sf"/>
</dbReference>
<dbReference type="RefSeq" id="WP_054597899.1">
    <property type="nucleotide sequence ID" value="NZ_CP012830.1"/>
</dbReference>
<keyword evidence="1" id="KW-0732">Signal</keyword>
<feature type="chain" id="PRO_5006039610" evidence="1">
    <location>
        <begin position="23"/>
        <end position="133"/>
    </location>
</feature>
<dbReference type="EMBL" id="CP012830">
    <property type="protein sequence ID" value="ALI04715.1"/>
    <property type="molecule type" value="Genomic_DNA"/>
</dbReference>
<feature type="signal peptide" evidence="1">
    <location>
        <begin position="1"/>
        <end position="22"/>
    </location>
</feature>
<reference evidence="4" key="1">
    <citation type="submission" date="2015-09" db="EMBL/GenBank/DDBJ databases">
        <title>Whole genome sequence of Pseudomonas fluorescens FW300-N2E3.</title>
        <authorList>
            <person name="Ray J."/>
            <person name="Melnyk R."/>
            <person name="Deutschbauer A."/>
        </authorList>
    </citation>
    <scope>NUCLEOTIDE SEQUENCE [LARGE SCALE GENOMIC DNA]</scope>
    <source>
        <strain evidence="4">FW300-N2E3</strain>
    </source>
</reference>
<evidence type="ECO:0000313" key="3">
    <source>
        <dbReference type="EMBL" id="ALI04715.1"/>
    </source>
</evidence>
<organism evidence="3 4">
    <name type="scientific">Pseudomonas fluorescens</name>
    <dbReference type="NCBI Taxonomy" id="294"/>
    <lineage>
        <taxon>Bacteria</taxon>
        <taxon>Pseudomonadati</taxon>
        <taxon>Pseudomonadota</taxon>
        <taxon>Gammaproteobacteria</taxon>
        <taxon>Pseudomonadales</taxon>
        <taxon>Pseudomonadaceae</taxon>
        <taxon>Pseudomonas</taxon>
    </lineage>
</organism>
<evidence type="ECO:0000256" key="1">
    <source>
        <dbReference type="SAM" id="SignalP"/>
    </source>
</evidence>
<feature type="domain" description="Cupin type-2" evidence="2">
    <location>
        <begin position="51"/>
        <end position="107"/>
    </location>
</feature>
<dbReference type="AlphaFoldDB" id="A0A0N9VV72"/>
<dbReference type="SUPFAM" id="SSF51182">
    <property type="entry name" value="RmlC-like cupins"/>
    <property type="match status" value="1"/>
</dbReference>
<evidence type="ECO:0000313" key="4">
    <source>
        <dbReference type="Proteomes" id="UP000066487"/>
    </source>
</evidence>
<dbReference type="Pfam" id="PF07883">
    <property type="entry name" value="Cupin_2"/>
    <property type="match status" value="1"/>
</dbReference>
<evidence type="ECO:0000259" key="2">
    <source>
        <dbReference type="Pfam" id="PF07883"/>
    </source>
</evidence>
<protein>
    <submittedName>
        <fullName evidence="3">Cupin</fullName>
    </submittedName>
</protein>
<dbReference type="PANTHER" id="PTHR38599">
    <property type="entry name" value="CUPIN DOMAIN PROTEIN (AFU_ORTHOLOGUE AFUA_3G13620)"/>
    <property type="match status" value="1"/>
</dbReference>
<accession>A0A0N9VV72</accession>
<gene>
    <name evidence="3" type="ORF">AO353_28020</name>
</gene>
<name>A0A0N9VV72_PSEFL</name>
<dbReference type="OrthoDB" id="9793521at2"/>